<dbReference type="SUPFAM" id="SSF102705">
    <property type="entry name" value="NIF3 (NGG1p interacting factor 3)-like"/>
    <property type="match status" value="1"/>
</dbReference>
<keyword evidence="2 3" id="KW-0479">Metal-binding</keyword>
<protein>
    <recommendedName>
        <fullName evidence="3">GTP cyclohydrolase 1 type 2 homolog</fullName>
    </recommendedName>
</protein>
<proteinExistence type="inferred from homology"/>
<accession>A0ABV4CVE0</accession>
<dbReference type="EMBL" id="JBCLPP010000015">
    <property type="protein sequence ID" value="MEY8245314.1"/>
    <property type="molecule type" value="Genomic_DNA"/>
</dbReference>
<gene>
    <name evidence="4" type="ORF">AAK873_06745</name>
</gene>
<evidence type="ECO:0000313" key="4">
    <source>
        <dbReference type="EMBL" id="MEY8245314.1"/>
    </source>
</evidence>
<keyword evidence="5" id="KW-1185">Reference proteome</keyword>
<dbReference type="InterPro" id="IPR015867">
    <property type="entry name" value="N-reg_PII/ATP_PRibTrfase_C"/>
</dbReference>
<dbReference type="InterPro" id="IPR036069">
    <property type="entry name" value="DUF34/NIF3_sf"/>
</dbReference>
<evidence type="ECO:0000256" key="2">
    <source>
        <dbReference type="ARBA" id="ARBA00022723"/>
    </source>
</evidence>
<reference evidence="4 5" key="1">
    <citation type="submission" date="2024-03" db="EMBL/GenBank/DDBJ databases">
        <title>Mouse gut bacterial collection (mGBC) of GemPharmatech.</title>
        <authorList>
            <person name="He Y."/>
            <person name="Dong L."/>
            <person name="Wu D."/>
            <person name="Gao X."/>
            <person name="Lin Z."/>
        </authorList>
    </citation>
    <scope>NUCLEOTIDE SEQUENCE [LARGE SCALE GENOMIC DNA]</scope>
    <source>
        <strain evidence="4 5">54-13</strain>
    </source>
</reference>
<name>A0ABV4CVE0_9BACT</name>
<dbReference type="Proteomes" id="UP001565200">
    <property type="component" value="Unassembled WGS sequence"/>
</dbReference>
<dbReference type="PANTHER" id="PTHR13799:SF14">
    <property type="entry name" value="GTP CYCLOHYDROLASE 1 TYPE 2 HOMOLOG"/>
    <property type="match status" value="1"/>
</dbReference>
<dbReference type="InterPro" id="IPR017221">
    <property type="entry name" value="DUF34/NIF3_bac"/>
</dbReference>
<dbReference type="RefSeq" id="WP_369863392.1">
    <property type="nucleotide sequence ID" value="NZ_JBCLPP010000015.1"/>
</dbReference>
<dbReference type="InterPro" id="IPR002678">
    <property type="entry name" value="DUF34/NIF3"/>
</dbReference>
<comment type="similarity">
    <text evidence="1 3">Belongs to the GTP cyclohydrolase I type 2/NIF3 family.</text>
</comment>
<organism evidence="4 5">
    <name type="scientific">Heminiphilus faecis</name>
    <dbReference type="NCBI Taxonomy" id="2601703"/>
    <lineage>
        <taxon>Bacteria</taxon>
        <taxon>Pseudomonadati</taxon>
        <taxon>Bacteroidota</taxon>
        <taxon>Bacteroidia</taxon>
        <taxon>Bacteroidales</taxon>
        <taxon>Muribaculaceae</taxon>
        <taxon>Heminiphilus</taxon>
    </lineage>
</organism>
<evidence type="ECO:0000256" key="3">
    <source>
        <dbReference type="PIRNR" id="PIRNR037489"/>
    </source>
</evidence>
<dbReference type="Gene3D" id="3.30.70.120">
    <property type="match status" value="1"/>
</dbReference>
<evidence type="ECO:0000256" key="1">
    <source>
        <dbReference type="ARBA" id="ARBA00006964"/>
    </source>
</evidence>
<sequence length="365" mass="39828">MIKIRDIINAIEQVAPLPLQEDYDNAGLQVGDAGALCTGALLCVDITPDIIREAVDRGCNLVLSHHPLLFKGIKRLIGHTLQQQALIAAVKNDIAVYSAHTNLDSAPVEGVSRVLASLLGLCDVVPLQQLTEKTMKLSVMVPEAHAVQVREAMWRAGAGRIGCYSDCSFSVKGEGTFMALEGADPYVGRIGELHHEPETRIDVMLPSWLRDKVERALLETHPYEVPAYEFVRLDNPLPAGLGAVGRLPSPVDAKALVAKVKDVCSSPVARCTRLPDSAIERVAVCGGSGGSLIGDAIASGAQAFVTSDVRYHDFVDYRDDIFIIDIGHYESEMCTKQIFYHIVSEKFPNFALYYSELEKNPINYL</sequence>
<dbReference type="PIRSF" id="PIRSF037489">
    <property type="entry name" value="UCP037489_NIF3_YqfO"/>
    <property type="match status" value="1"/>
</dbReference>
<dbReference type="Gene3D" id="3.40.1390.30">
    <property type="entry name" value="NIF3 (NGG1p interacting factor 3)-like"/>
    <property type="match status" value="1"/>
</dbReference>
<comment type="caution">
    <text evidence="4">The sequence shown here is derived from an EMBL/GenBank/DDBJ whole genome shotgun (WGS) entry which is preliminary data.</text>
</comment>
<evidence type="ECO:0000313" key="5">
    <source>
        <dbReference type="Proteomes" id="UP001565200"/>
    </source>
</evidence>
<dbReference type="NCBIfam" id="TIGR00486">
    <property type="entry name" value="YbgI_SA1388"/>
    <property type="match status" value="1"/>
</dbReference>
<dbReference type="Pfam" id="PF01784">
    <property type="entry name" value="DUF34_NIF3"/>
    <property type="match status" value="1"/>
</dbReference>
<dbReference type="PANTHER" id="PTHR13799">
    <property type="entry name" value="NGG1 INTERACTING FACTOR 3"/>
    <property type="match status" value="1"/>
</dbReference>